<dbReference type="InterPro" id="IPR000718">
    <property type="entry name" value="Peptidase_M13"/>
</dbReference>
<sequence length="141" mass="15912">MVDYTMAMRAQSIAEQYGNFTAQSEVTGKVIGKVDGRLTLGETIADNGGVKASFRAYQEYIKTHESKYTKEAGEKLFFVSMVQPYCAKLKDPTLQLTLTDSHPPNRFRVFGALQNNFDFARVFQCQSGTFMNPNSKCILWE</sequence>
<dbReference type="InterPro" id="IPR024079">
    <property type="entry name" value="MetalloPept_cat_dom_sf"/>
</dbReference>
<name>A0A6G0XRC2_9STRA</name>
<organism evidence="3 4">
    <name type="scientific">Aphanomyces euteiches</name>
    <dbReference type="NCBI Taxonomy" id="100861"/>
    <lineage>
        <taxon>Eukaryota</taxon>
        <taxon>Sar</taxon>
        <taxon>Stramenopiles</taxon>
        <taxon>Oomycota</taxon>
        <taxon>Saprolegniomycetes</taxon>
        <taxon>Saprolegniales</taxon>
        <taxon>Verrucalvaceae</taxon>
        <taxon>Aphanomyces</taxon>
    </lineage>
</organism>
<comment type="similarity">
    <text evidence="1">Belongs to the peptidase M13 family.</text>
</comment>
<dbReference type="VEuPathDB" id="FungiDB:AeMF1_016031"/>
<accession>A0A6G0XRC2</accession>
<evidence type="ECO:0000313" key="3">
    <source>
        <dbReference type="EMBL" id="KAF0743018.1"/>
    </source>
</evidence>
<dbReference type="EMBL" id="VJMJ01000022">
    <property type="protein sequence ID" value="KAF0743018.1"/>
    <property type="molecule type" value="Genomic_DNA"/>
</dbReference>
<dbReference type="PROSITE" id="PS51885">
    <property type="entry name" value="NEPRILYSIN"/>
    <property type="match status" value="1"/>
</dbReference>
<dbReference type="Pfam" id="PF01431">
    <property type="entry name" value="Peptidase_M13"/>
    <property type="match status" value="1"/>
</dbReference>
<dbReference type="GO" id="GO:0005886">
    <property type="term" value="C:plasma membrane"/>
    <property type="evidence" value="ECO:0007669"/>
    <property type="project" value="TreeGrafter"/>
</dbReference>
<dbReference type="AlphaFoldDB" id="A0A6G0XRC2"/>
<evidence type="ECO:0000259" key="2">
    <source>
        <dbReference type="Pfam" id="PF01431"/>
    </source>
</evidence>
<feature type="domain" description="Peptidase M13 C-terminal" evidence="2">
    <location>
        <begin position="7"/>
        <end position="137"/>
    </location>
</feature>
<dbReference type="InterPro" id="IPR018497">
    <property type="entry name" value="Peptidase_M13_C"/>
</dbReference>
<dbReference type="GO" id="GO:0016485">
    <property type="term" value="P:protein processing"/>
    <property type="evidence" value="ECO:0007669"/>
    <property type="project" value="TreeGrafter"/>
</dbReference>
<gene>
    <name evidence="3" type="ORF">Ae201684_002078</name>
</gene>
<evidence type="ECO:0000256" key="1">
    <source>
        <dbReference type="ARBA" id="ARBA00007357"/>
    </source>
</evidence>
<dbReference type="SUPFAM" id="SSF55486">
    <property type="entry name" value="Metalloproteases ('zincins'), catalytic domain"/>
    <property type="match status" value="1"/>
</dbReference>
<dbReference type="Gene3D" id="3.40.390.10">
    <property type="entry name" value="Collagenase (Catalytic Domain)"/>
    <property type="match status" value="1"/>
</dbReference>
<proteinExistence type="inferred from homology"/>
<dbReference type="PANTHER" id="PTHR11733:SF167">
    <property type="entry name" value="FI17812P1-RELATED"/>
    <property type="match status" value="1"/>
</dbReference>
<reference evidence="3 4" key="1">
    <citation type="submission" date="2019-07" db="EMBL/GenBank/DDBJ databases">
        <title>Genomics analysis of Aphanomyces spp. identifies a new class of oomycete effector associated with host adaptation.</title>
        <authorList>
            <person name="Gaulin E."/>
        </authorList>
    </citation>
    <scope>NUCLEOTIDE SEQUENCE [LARGE SCALE GENOMIC DNA]</scope>
    <source>
        <strain evidence="3 4">ATCC 201684</strain>
    </source>
</reference>
<dbReference type="PANTHER" id="PTHR11733">
    <property type="entry name" value="ZINC METALLOPROTEASE FAMILY M13 NEPRILYSIN-RELATED"/>
    <property type="match status" value="1"/>
</dbReference>
<dbReference type="GO" id="GO:0004222">
    <property type="term" value="F:metalloendopeptidase activity"/>
    <property type="evidence" value="ECO:0007669"/>
    <property type="project" value="InterPro"/>
</dbReference>
<dbReference type="Proteomes" id="UP000481153">
    <property type="component" value="Unassembled WGS sequence"/>
</dbReference>
<evidence type="ECO:0000313" key="4">
    <source>
        <dbReference type="Proteomes" id="UP000481153"/>
    </source>
</evidence>
<keyword evidence="4" id="KW-1185">Reference proteome</keyword>
<protein>
    <recommendedName>
        <fullName evidence="2">Peptidase M13 C-terminal domain-containing protein</fullName>
    </recommendedName>
</protein>
<comment type="caution">
    <text evidence="3">The sequence shown here is derived from an EMBL/GenBank/DDBJ whole genome shotgun (WGS) entry which is preliminary data.</text>
</comment>